<dbReference type="Proteomes" id="UP001164746">
    <property type="component" value="Chromosome 10"/>
</dbReference>
<keyword evidence="2" id="KW-0479">Metal-binding</keyword>
<keyword evidence="5" id="KW-0862">Zinc</keyword>
<dbReference type="PANTHER" id="PTHR14196">
    <property type="entry name" value="ODD-SKIPPED - RELATED"/>
    <property type="match status" value="1"/>
</dbReference>
<dbReference type="InterPro" id="IPR050717">
    <property type="entry name" value="C2H2-ZF_Transcription_Reg"/>
</dbReference>
<reference evidence="12" key="1">
    <citation type="submission" date="2022-11" db="EMBL/GenBank/DDBJ databases">
        <title>Centuries of genome instability and evolution in soft-shell clam transmissible cancer (bioRxiv).</title>
        <authorList>
            <person name="Hart S.F.M."/>
            <person name="Yonemitsu M.A."/>
            <person name="Giersch R.M."/>
            <person name="Beal B.F."/>
            <person name="Arriagada G."/>
            <person name="Davis B.W."/>
            <person name="Ostrander E.A."/>
            <person name="Goff S.P."/>
            <person name="Metzger M.J."/>
        </authorList>
    </citation>
    <scope>NUCLEOTIDE SEQUENCE</scope>
    <source>
        <strain evidence="12">MELC-2E11</strain>
        <tissue evidence="12">Siphon/mantle</tissue>
    </source>
</reference>
<feature type="domain" description="C2H2-type" evidence="11">
    <location>
        <begin position="327"/>
        <end position="354"/>
    </location>
</feature>
<feature type="compositionally biased region" description="Basic and acidic residues" evidence="10">
    <location>
        <begin position="228"/>
        <end position="237"/>
    </location>
</feature>
<evidence type="ECO:0000313" key="12">
    <source>
        <dbReference type="EMBL" id="WAR18154.1"/>
    </source>
</evidence>
<evidence type="ECO:0000313" key="13">
    <source>
        <dbReference type="Proteomes" id="UP001164746"/>
    </source>
</evidence>
<dbReference type="Gene3D" id="3.30.160.60">
    <property type="entry name" value="Classic Zinc Finger"/>
    <property type="match status" value="2"/>
</dbReference>
<evidence type="ECO:0000256" key="3">
    <source>
        <dbReference type="ARBA" id="ARBA00022737"/>
    </source>
</evidence>
<dbReference type="EMBL" id="CP111021">
    <property type="protein sequence ID" value="WAR18154.1"/>
    <property type="molecule type" value="Genomic_DNA"/>
</dbReference>
<name>A0ABY7FBL0_MYAAR</name>
<feature type="compositionally biased region" description="Low complexity" evidence="10">
    <location>
        <begin position="129"/>
        <end position="142"/>
    </location>
</feature>
<dbReference type="PROSITE" id="PS50157">
    <property type="entry name" value="ZINC_FINGER_C2H2_2"/>
    <property type="match status" value="2"/>
</dbReference>
<evidence type="ECO:0000256" key="6">
    <source>
        <dbReference type="ARBA" id="ARBA00023015"/>
    </source>
</evidence>
<organism evidence="12 13">
    <name type="scientific">Mya arenaria</name>
    <name type="common">Soft-shell clam</name>
    <dbReference type="NCBI Taxonomy" id="6604"/>
    <lineage>
        <taxon>Eukaryota</taxon>
        <taxon>Metazoa</taxon>
        <taxon>Spiralia</taxon>
        <taxon>Lophotrochozoa</taxon>
        <taxon>Mollusca</taxon>
        <taxon>Bivalvia</taxon>
        <taxon>Autobranchia</taxon>
        <taxon>Heteroconchia</taxon>
        <taxon>Euheterodonta</taxon>
        <taxon>Imparidentia</taxon>
        <taxon>Neoheterodontei</taxon>
        <taxon>Myida</taxon>
        <taxon>Myoidea</taxon>
        <taxon>Myidae</taxon>
        <taxon>Mya</taxon>
    </lineage>
</organism>
<comment type="subcellular location">
    <subcellularLocation>
        <location evidence="1">Nucleus</location>
    </subcellularLocation>
</comment>
<keyword evidence="4 9" id="KW-0863">Zinc-finger</keyword>
<evidence type="ECO:0000256" key="7">
    <source>
        <dbReference type="ARBA" id="ARBA00023163"/>
    </source>
</evidence>
<evidence type="ECO:0000256" key="9">
    <source>
        <dbReference type="PROSITE-ProRule" id="PRU00042"/>
    </source>
</evidence>
<feature type="domain" description="C2H2-type" evidence="11">
    <location>
        <begin position="355"/>
        <end position="378"/>
    </location>
</feature>
<dbReference type="InterPro" id="IPR013087">
    <property type="entry name" value="Znf_C2H2_type"/>
</dbReference>
<protein>
    <submittedName>
        <fullName evidence="12">ZN398-like protein</fullName>
    </submittedName>
</protein>
<evidence type="ECO:0000256" key="4">
    <source>
        <dbReference type="ARBA" id="ARBA00022771"/>
    </source>
</evidence>
<keyword evidence="6" id="KW-0805">Transcription regulation</keyword>
<feature type="compositionally biased region" description="Low complexity" evidence="10">
    <location>
        <begin position="168"/>
        <end position="184"/>
    </location>
</feature>
<evidence type="ECO:0000256" key="5">
    <source>
        <dbReference type="ARBA" id="ARBA00022833"/>
    </source>
</evidence>
<gene>
    <name evidence="12" type="ORF">MAR_032748</name>
</gene>
<evidence type="ECO:0000259" key="11">
    <source>
        <dbReference type="PROSITE" id="PS50157"/>
    </source>
</evidence>
<evidence type="ECO:0000256" key="2">
    <source>
        <dbReference type="ARBA" id="ARBA00022723"/>
    </source>
</evidence>
<proteinExistence type="predicted"/>
<keyword evidence="13" id="KW-1185">Reference proteome</keyword>
<keyword evidence="3" id="KW-0677">Repeat</keyword>
<evidence type="ECO:0000256" key="8">
    <source>
        <dbReference type="ARBA" id="ARBA00023242"/>
    </source>
</evidence>
<dbReference type="SUPFAM" id="SSF57667">
    <property type="entry name" value="beta-beta-alpha zinc fingers"/>
    <property type="match status" value="1"/>
</dbReference>
<evidence type="ECO:0000256" key="10">
    <source>
        <dbReference type="SAM" id="MobiDB-lite"/>
    </source>
</evidence>
<sequence>MEEREVEQLATQTEEESIILTASVTDGTLSHLGSDSAVGFLEDHEDVKSQFLGYCLKSHHKRKQEQEQKEREEVIRKAEAEALQQQQAFQQSMGYMSPRATMPRMVQRSPRQQFRPPGGGVRHQPYPVTRPIRASATAIRSSAKVDGQVIKSEPDNDASNQSAGDNLGSSQPASPSQTSAQAGADDSESSSSTIPNEPGQEGLSLGADLSGLVSGDGMEQSGDGEQDVSVKLERLTESEMDELEITGVEPGRPMPSAQDWNATMSGMGFDPSASGATGSPGDLAAQQGYISKRKQEKPGRRKSQYCAENARLSQTDSGKIPGVSRPFPCLLCEKTFRRKIDLKNHMRTHTGERPYDCPYCEKCFTLKHHQKSHLYHMHPEQIFSSPFKD</sequence>
<keyword evidence="8" id="KW-0539">Nucleus</keyword>
<dbReference type="Pfam" id="PF00096">
    <property type="entry name" value="zf-C2H2"/>
    <property type="match status" value="1"/>
</dbReference>
<keyword evidence="7" id="KW-0804">Transcription</keyword>
<accession>A0ABY7FBL0</accession>
<dbReference type="PANTHER" id="PTHR14196:SF0">
    <property type="entry name" value="PROTEIN BOWEL"/>
    <property type="match status" value="1"/>
</dbReference>
<dbReference type="SMART" id="SM00355">
    <property type="entry name" value="ZnF_C2H2"/>
    <property type="match status" value="2"/>
</dbReference>
<dbReference type="InterPro" id="IPR036236">
    <property type="entry name" value="Znf_C2H2_sf"/>
</dbReference>
<dbReference type="PROSITE" id="PS00028">
    <property type="entry name" value="ZINC_FINGER_C2H2_1"/>
    <property type="match status" value="2"/>
</dbReference>
<evidence type="ECO:0000256" key="1">
    <source>
        <dbReference type="ARBA" id="ARBA00004123"/>
    </source>
</evidence>
<feature type="region of interest" description="Disordered" evidence="10">
    <location>
        <begin position="103"/>
        <end position="284"/>
    </location>
</feature>